<sequence length="324" mass="36342">MAQRFTPPMWMGYPQGGHSWTTFSEYPSPTGLHRESVAFYLSWHTFGLLEAVFGRNVEESQLLDAPVHGQVQMKLDRVQPMLIRWAVAMSNLRNDDGEGSVRDHLIYTAATQRAAYNQFMGLVARRYFGYPGSEHLEICRLVNYAACLGEAFWIITKGLFNRFLGPNTIPRHLQWASAPPLHDDSMFHAVVADGWCPSTINYMLSRATLATVRLALLRGPLYEEQHPDCTGTKCALAHVDTEHYVTRHTLEGCVCSFVGPDMSRIAELLRQEIFRSSPPRQARAAAIRYPSRSLMDPVRNMLPSLTCGPMGSAAQRRLGSPSAN</sequence>
<reference evidence="1" key="2">
    <citation type="submission" date="2023-05" db="EMBL/GenBank/DDBJ databases">
        <authorList>
            <consortium name="Lawrence Berkeley National Laboratory"/>
            <person name="Steindorff A."/>
            <person name="Hensen N."/>
            <person name="Bonometti L."/>
            <person name="Westerberg I."/>
            <person name="Brannstrom I.O."/>
            <person name="Guillou S."/>
            <person name="Cros-Aarteil S."/>
            <person name="Calhoun S."/>
            <person name="Haridas S."/>
            <person name="Kuo A."/>
            <person name="Mondo S."/>
            <person name="Pangilinan J."/>
            <person name="Riley R."/>
            <person name="Labutti K."/>
            <person name="Andreopoulos B."/>
            <person name="Lipzen A."/>
            <person name="Chen C."/>
            <person name="Yanf M."/>
            <person name="Daum C."/>
            <person name="Ng V."/>
            <person name="Clum A."/>
            <person name="Ohm R."/>
            <person name="Martin F."/>
            <person name="Silar P."/>
            <person name="Natvig D."/>
            <person name="Lalanne C."/>
            <person name="Gautier V."/>
            <person name="Ament-Velasquez S.L."/>
            <person name="Kruys A."/>
            <person name="Hutchinson M.I."/>
            <person name="Powell A.J."/>
            <person name="Barry K."/>
            <person name="Miller A.N."/>
            <person name="Grigoriev I.V."/>
            <person name="Debuchy R."/>
            <person name="Gladieux P."/>
            <person name="Thoren M.H."/>
            <person name="Johannesson H."/>
        </authorList>
    </citation>
    <scope>NUCLEOTIDE SEQUENCE</scope>
    <source>
        <strain evidence="1">CBS 731.68</strain>
    </source>
</reference>
<dbReference type="EMBL" id="MU853225">
    <property type="protein sequence ID" value="KAK4125689.1"/>
    <property type="molecule type" value="Genomic_DNA"/>
</dbReference>
<comment type="caution">
    <text evidence="1">The sequence shown here is derived from an EMBL/GenBank/DDBJ whole genome shotgun (WGS) entry which is preliminary data.</text>
</comment>
<dbReference type="GeneID" id="87832278"/>
<protein>
    <submittedName>
        <fullName evidence="1">Uncharacterized protein</fullName>
    </submittedName>
</protein>
<gene>
    <name evidence="1" type="ORF">N657DRAFT_669923</name>
</gene>
<evidence type="ECO:0000313" key="1">
    <source>
        <dbReference type="EMBL" id="KAK4125689.1"/>
    </source>
</evidence>
<evidence type="ECO:0000313" key="2">
    <source>
        <dbReference type="Proteomes" id="UP001302602"/>
    </source>
</evidence>
<dbReference type="AlphaFoldDB" id="A0AAN6U3L6"/>
<keyword evidence="2" id="KW-1185">Reference proteome</keyword>
<dbReference type="RefSeq" id="XP_062649460.1">
    <property type="nucleotide sequence ID" value="XM_062795510.1"/>
</dbReference>
<accession>A0AAN6U3L6</accession>
<dbReference type="Proteomes" id="UP001302602">
    <property type="component" value="Unassembled WGS sequence"/>
</dbReference>
<organism evidence="1 2">
    <name type="scientific">Parathielavia appendiculata</name>
    <dbReference type="NCBI Taxonomy" id="2587402"/>
    <lineage>
        <taxon>Eukaryota</taxon>
        <taxon>Fungi</taxon>
        <taxon>Dikarya</taxon>
        <taxon>Ascomycota</taxon>
        <taxon>Pezizomycotina</taxon>
        <taxon>Sordariomycetes</taxon>
        <taxon>Sordariomycetidae</taxon>
        <taxon>Sordariales</taxon>
        <taxon>Chaetomiaceae</taxon>
        <taxon>Parathielavia</taxon>
    </lineage>
</organism>
<proteinExistence type="predicted"/>
<name>A0AAN6U3L6_9PEZI</name>
<reference evidence="1" key="1">
    <citation type="journal article" date="2023" name="Mol. Phylogenet. Evol.">
        <title>Genome-scale phylogeny and comparative genomics of the fungal order Sordariales.</title>
        <authorList>
            <person name="Hensen N."/>
            <person name="Bonometti L."/>
            <person name="Westerberg I."/>
            <person name="Brannstrom I.O."/>
            <person name="Guillou S."/>
            <person name="Cros-Aarteil S."/>
            <person name="Calhoun S."/>
            <person name="Haridas S."/>
            <person name="Kuo A."/>
            <person name="Mondo S."/>
            <person name="Pangilinan J."/>
            <person name="Riley R."/>
            <person name="LaButti K."/>
            <person name="Andreopoulos B."/>
            <person name="Lipzen A."/>
            <person name="Chen C."/>
            <person name="Yan M."/>
            <person name="Daum C."/>
            <person name="Ng V."/>
            <person name="Clum A."/>
            <person name="Steindorff A."/>
            <person name="Ohm R.A."/>
            <person name="Martin F."/>
            <person name="Silar P."/>
            <person name="Natvig D.O."/>
            <person name="Lalanne C."/>
            <person name="Gautier V."/>
            <person name="Ament-Velasquez S.L."/>
            <person name="Kruys A."/>
            <person name="Hutchinson M.I."/>
            <person name="Powell A.J."/>
            <person name="Barry K."/>
            <person name="Miller A.N."/>
            <person name="Grigoriev I.V."/>
            <person name="Debuchy R."/>
            <person name="Gladieux P."/>
            <person name="Hiltunen Thoren M."/>
            <person name="Johannesson H."/>
        </authorList>
    </citation>
    <scope>NUCLEOTIDE SEQUENCE</scope>
    <source>
        <strain evidence="1">CBS 731.68</strain>
    </source>
</reference>